<sequence>MLWLVVGYYSLFGMKRVKREIILKIVKVEPIPVAYPEPNDFNAERYLCLVKITTDDGLVGWGESITQFKEANFAVAALIDGLSEFVIGRSPLENQSIWTAIKERYWWYGYRGGLAAYALSAIDIALWDLKGKALNTSLLNLLGGPVHEKLPAIASGHAHDSSIPAMAEQAQGWMSSGVKGMKVGFGKRGNANLGFDHDRDVEYVKQMREAIGPDKKLMIDLGYAVKWDVATAVKRVQAFDDYNIDWIEEPLGAWDPEGYRTLRDKTKTLIAYGEREWNVAGYEAILATGTCDVFGIDPGRVEGVTGFTKVVSRIESARRQANAHAWSSAIVSAASIAVSFSSLAFKLFEFKPLPNPMQNDLVLTPLTHKDGWVYPPTDKPGLGIEINEDVVNKYRQK</sequence>
<dbReference type="AlphaFoldDB" id="A0A6J6B7A3"/>
<dbReference type="Pfam" id="PF13378">
    <property type="entry name" value="MR_MLE_C"/>
    <property type="match status" value="1"/>
</dbReference>
<keyword evidence="2" id="KW-0479">Metal-binding</keyword>
<dbReference type="SUPFAM" id="SSF54826">
    <property type="entry name" value="Enolase N-terminal domain-like"/>
    <property type="match status" value="1"/>
</dbReference>
<feature type="domain" description="Mandelate racemase/muconate lactonizing enzyme C-terminal" evidence="4">
    <location>
        <begin position="163"/>
        <end position="269"/>
    </location>
</feature>
<comment type="cofactor">
    <cofactor evidence="1">
        <name>Mg(2+)</name>
        <dbReference type="ChEBI" id="CHEBI:18420"/>
    </cofactor>
</comment>
<proteinExistence type="predicted"/>
<evidence type="ECO:0000256" key="3">
    <source>
        <dbReference type="ARBA" id="ARBA00022842"/>
    </source>
</evidence>
<dbReference type="PANTHER" id="PTHR13794:SF58">
    <property type="entry name" value="MITOCHONDRIAL ENOLASE SUPERFAMILY MEMBER 1"/>
    <property type="match status" value="1"/>
</dbReference>
<accession>A0A6J6B7A3</accession>
<reference evidence="5" key="1">
    <citation type="submission" date="2020-05" db="EMBL/GenBank/DDBJ databases">
        <authorList>
            <person name="Chiriac C."/>
            <person name="Salcher M."/>
            <person name="Ghai R."/>
            <person name="Kavagutti S V."/>
        </authorList>
    </citation>
    <scope>NUCLEOTIDE SEQUENCE</scope>
</reference>
<organism evidence="5">
    <name type="scientific">freshwater metagenome</name>
    <dbReference type="NCBI Taxonomy" id="449393"/>
    <lineage>
        <taxon>unclassified sequences</taxon>
        <taxon>metagenomes</taxon>
        <taxon>ecological metagenomes</taxon>
    </lineage>
</organism>
<dbReference type="SMART" id="SM00922">
    <property type="entry name" value="MR_MLE"/>
    <property type="match status" value="1"/>
</dbReference>
<dbReference type="InterPro" id="IPR036849">
    <property type="entry name" value="Enolase-like_C_sf"/>
</dbReference>
<dbReference type="CDD" id="cd03316">
    <property type="entry name" value="MR_like"/>
    <property type="match status" value="1"/>
</dbReference>
<dbReference type="Gene3D" id="3.30.390.10">
    <property type="entry name" value="Enolase-like, N-terminal domain"/>
    <property type="match status" value="1"/>
</dbReference>
<keyword evidence="3" id="KW-0460">Magnesium</keyword>
<evidence type="ECO:0000313" key="5">
    <source>
        <dbReference type="EMBL" id="CAB4534584.1"/>
    </source>
</evidence>
<dbReference type="Pfam" id="PF02746">
    <property type="entry name" value="MR_MLE_N"/>
    <property type="match status" value="1"/>
</dbReference>
<name>A0A6J6B7A3_9ZZZZ</name>
<dbReference type="InterPro" id="IPR046945">
    <property type="entry name" value="RHMD-like"/>
</dbReference>
<evidence type="ECO:0000256" key="2">
    <source>
        <dbReference type="ARBA" id="ARBA00022723"/>
    </source>
</evidence>
<dbReference type="GO" id="GO:0000287">
    <property type="term" value="F:magnesium ion binding"/>
    <property type="evidence" value="ECO:0007669"/>
    <property type="project" value="TreeGrafter"/>
</dbReference>
<dbReference type="PROSITE" id="PS00908">
    <property type="entry name" value="MR_MLE_1"/>
    <property type="match status" value="1"/>
</dbReference>
<dbReference type="InterPro" id="IPR029065">
    <property type="entry name" value="Enolase_C-like"/>
</dbReference>
<dbReference type="SUPFAM" id="SSF51604">
    <property type="entry name" value="Enolase C-terminal domain-like"/>
    <property type="match status" value="1"/>
</dbReference>
<evidence type="ECO:0000259" key="4">
    <source>
        <dbReference type="SMART" id="SM00922"/>
    </source>
</evidence>
<protein>
    <submittedName>
        <fullName evidence="5">Unannotated protein</fullName>
    </submittedName>
</protein>
<dbReference type="InterPro" id="IPR013341">
    <property type="entry name" value="Mandelate_racemase_N_dom"/>
</dbReference>
<dbReference type="GO" id="GO:0009063">
    <property type="term" value="P:amino acid catabolic process"/>
    <property type="evidence" value="ECO:0007669"/>
    <property type="project" value="InterPro"/>
</dbReference>
<dbReference type="Gene3D" id="3.20.20.120">
    <property type="entry name" value="Enolase-like C-terminal domain"/>
    <property type="match status" value="1"/>
</dbReference>
<evidence type="ECO:0000256" key="1">
    <source>
        <dbReference type="ARBA" id="ARBA00001946"/>
    </source>
</evidence>
<dbReference type="InterPro" id="IPR029017">
    <property type="entry name" value="Enolase-like_N"/>
</dbReference>
<dbReference type="InterPro" id="IPR013342">
    <property type="entry name" value="Mandelate_racemase_C"/>
</dbReference>
<dbReference type="EMBL" id="CAEZSK010000019">
    <property type="protein sequence ID" value="CAB4534584.1"/>
    <property type="molecule type" value="Genomic_DNA"/>
</dbReference>
<dbReference type="GO" id="GO:0016052">
    <property type="term" value="P:carbohydrate catabolic process"/>
    <property type="evidence" value="ECO:0007669"/>
    <property type="project" value="TreeGrafter"/>
</dbReference>
<dbReference type="GO" id="GO:0016836">
    <property type="term" value="F:hydro-lyase activity"/>
    <property type="evidence" value="ECO:0007669"/>
    <property type="project" value="TreeGrafter"/>
</dbReference>
<dbReference type="SFLD" id="SFLDG00179">
    <property type="entry name" value="mandelate_racemase"/>
    <property type="match status" value="1"/>
</dbReference>
<dbReference type="SFLD" id="SFLDS00001">
    <property type="entry name" value="Enolase"/>
    <property type="match status" value="1"/>
</dbReference>
<gene>
    <name evidence="5" type="ORF">UFOPK1419_00251</name>
</gene>
<dbReference type="PANTHER" id="PTHR13794">
    <property type="entry name" value="ENOLASE SUPERFAMILY, MANDELATE RACEMASE"/>
    <property type="match status" value="1"/>
</dbReference>
<dbReference type="InterPro" id="IPR018110">
    <property type="entry name" value="Mandel_Rmase/mucon_lact_enz_CS"/>
</dbReference>